<reference evidence="2 3" key="1">
    <citation type="submission" date="2011-08" db="EMBL/GenBank/DDBJ databases">
        <title>The Genome Sequence of Plasmodium vivax India VII.</title>
        <authorList>
            <consortium name="The Broad Institute Genome Sequencing Platform"/>
            <consortium name="The Broad Institute Genome Sequencing Center for Infectious Disease"/>
            <person name="Neafsey D."/>
            <person name="Carlton J."/>
            <person name="Barnwell J."/>
            <person name="Collins W."/>
            <person name="Escalante A."/>
            <person name="Mullikin J."/>
            <person name="Saul A."/>
            <person name="Guigo R."/>
            <person name="Camara F."/>
            <person name="Young S.K."/>
            <person name="Zeng Q."/>
            <person name="Gargeya S."/>
            <person name="Fitzgerald M."/>
            <person name="Haas B."/>
            <person name="Abouelleil A."/>
            <person name="Alvarado L."/>
            <person name="Arachchi H.M."/>
            <person name="Berlin A."/>
            <person name="Brown A."/>
            <person name="Chapman S.B."/>
            <person name="Chen Z."/>
            <person name="Dunbar C."/>
            <person name="Freedman E."/>
            <person name="Gearin G."/>
            <person name="Gellesch M."/>
            <person name="Goldberg J."/>
            <person name="Griggs A."/>
            <person name="Gujja S."/>
            <person name="Heiman D."/>
            <person name="Howarth C."/>
            <person name="Larson L."/>
            <person name="Lui A."/>
            <person name="MacDonald P.J.P."/>
            <person name="Montmayeur A."/>
            <person name="Murphy C."/>
            <person name="Neiman D."/>
            <person name="Pearson M."/>
            <person name="Priest M."/>
            <person name="Roberts A."/>
            <person name="Saif S."/>
            <person name="Shea T."/>
            <person name="Shenoy N."/>
            <person name="Sisk P."/>
            <person name="Stolte C."/>
            <person name="Sykes S."/>
            <person name="Wortman J."/>
            <person name="Nusbaum C."/>
            <person name="Birren B."/>
        </authorList>
    </citation>
    <scope>NUCLEOTIDE SEQUENCE [LARGE SCALE GENOMIC DNA]</scope>
    <source>
        <strain evidence="2 3">India VII</strain>
    </source>
</reference>
<protein>
    <recommendedName>
        <fullName evidence="4">Variable surface protein Vir7-like protein</fullName>
    </recommendedName>
</protein>
<sequence>MYNKFDKAIGEDPSDNIYGIICDSYVLKDLNEEKNKYSPFCKKLVRNLGQYSHGTVYFNPTFERCDILYNWLYHSLKKEQIPENIIEKCFDDYNSQIRGMTSNYKCSYESYKNLYLDRMKINILNIFYNNISIISQKLMGTDDTNKTHCQEFVCECVKIYKEMYKNHCHNKVDEDPKRILTCSRLDTIKKTYDIFLSGKSYKNYIIPSLDKVEDNYLTMCQPDTPRSALAAERPGTISVIEPTTQYGERKSGSIPPPSPVVDENQGSSMSRTVSTAFGTVAGASSILALLYKVTQNFILIYEQ</sequence>
<gene>
    <name evidence="2" type="ORF">PVIIG_06145</name>
</gene>
<evidence type="ECO:0000313" key="3">
    <source>
        <dbReference type="Proteomes" id="UP000053562"/>
    </source>
</evidence>
<organism evidence="2 3">
    <name type="scientific">Plasmodium vivax India VII</name>
    <dbReference type="NCBI Taxonomy" id="1077284"/>
    <lineage>
        <taxon>Eukaryota</taxon>
        <taxon>Sar</taxon>
        <taxon>Alveolata</taxon>
        <taxon>Apicomplexa</taxon>
        <taxon>Aconoidasida</taxon>
        <taxon>Haemosporida</taxon>
        <taxon>Plasmodiidae</taxon>
        <taxon>Plasmodium</taxon>
        <taxon>Plasmodium (Plasmodium)</taxon>
    </lineage>
</organism>
<evidence type="ECO:0000256" key="1">
    <source>
        <dbReference type="SAM" id="MobiDB-lite"/>
    </source>
</evidence>
<evidence type="ECO:0008006" key="4">
    <source>
        <dbReference type="Google" id="ProtNLM"/>
    </source>
</evidence>
<feature type="region of interest" description="Disordered" evidence="1">
    <location>
        <begin position="246"/>
        <end position="266"/>
    </location>
</feature>
<evidence type="ECO:0000313" key="2">
    <source>
        <dbReference type="EMBL" id="KMZ76968.1"/>
    </source>
</evidence>
<accession>A0A0J9UU66</accession>
<dbReference type="Proteomes" id="UP000053562">
    <property type="component" value="Unassembled WGS sequence"/>
</dbReference>
<dbReference type="AlphaFoldDB" id="A0A0J9UU66"/>
<name>A0A0J9UU66_PLAVI</name>
<proteinExistence type="predicted"/>
<dbReference type="EMBL" id="KQ234553">
    <property type="protein sequence ID" value="KMZ76968.1"/>
    <property type="molecule type" value="Genomic_DNA"/>
</dbReference>